<sequence length="234" mass="27454">MVSSAYAQHDVTHQDLYWLKYRAQIGLKNNWTLGASIEDRRYFKNNRQHMWLYTIDATRKLTNGWAVGVGFLRWTINVPSDPEADVEVTSGEWRPHVFAKQSQQWSDRLTFQTRILIENRIRQKMTQDATGNPQVADGYYAYIRPRFKWQLAYRITNAEAALPVSAYVSNEVMVHFGDQRLPNLYDQNRIGAGLSFEVTQKLGASLGYIHWYQQQAENTYVQRDIFNLYLTQKF</sequence>
<proteinExistence type="predicted"/>
<accession>A0A3D9L1M3</accession>
<evidence type="ECO:0000313" key="2">
    <source>
        <dbReference type="Proteomes" id="UP000256779"/>
    </source>
</evidence>
<organism evidence="1 2">
    <name type="scientific">Marinoscillum furvescens DSM 4134</name>
    <dbReference type="NCBI Taxonomy" id="1122208"/>
    <lineage>
        <taxon>Bacteria</taxon>
        <taxon>Pseudomonadati</taxon>
        <taxon>Bacteroidota</taxon>
        <taxon>Cytophagia</taxon>
        <taxon>Cytophagales</taxon>
        <taxon>Reichenbachiellaceae</taxon>
        <taxon>Marinoscillum</taxon>
    </lineage>
</organism>
<dbReference type="Pfam" id="PF10677">
    <property type="entry name" value="DUF2490"/>
    <property type="match status" value="1"/>
</dbReference>
<evidence type="ECO:0000313" key="1">
    <source>
        <dbReference type="EMBL" id="RED96997.1"/>
    </source>
</evidence>
<comment type="caution">
    <text evidence="1">The sequence shown here is derived from an EMBL/GenBank/DDBJ whole genome shotgun (WGS) entry which is preliminary data.</text>
</comment>
<reference evidence="1 2" key="1">
    <citation type="submission" date="2018-07" db="EMBL/GenBank/DDBJ databases">
        <title>Genomic Encyclopedia of Type Strains, Phase IV (KMG-IV): sequencing the most valuable type-strain genomes for metagenomic binning, comparative biology and taxonomic classification.</title>
        <authorList>
            <person name="Goeker M."/>
        </authorList>
    </citation>
    <scope>NUCLEOTIDE SEQUENCE [LARGE SCALE GENOMIC DNA]</scope>
    <source>
        <strain evidence="1 2">DSM 4134</strain>
    </source>
</reference>
<protein>
    <submittedName>
        <fullName evidence="1">Uncharacterized protein DUF2490</fullName>
    </submittedName>
</protein>
<name>A0A3D9L1M3_MARFU</name>
<dbReference type="Proteomes" id="UP000256779">
    <property type="component" value="Unassembled WGS sequence"/>
</dbReference>
<keyword evidence="2" id="KW-1185">Reference proteome</keyword>
<dbReference type="InterPro" id="IPR019619">
    <property type="entry name" value="DUF2490"/>
</dbReference>
<gene>
    <name evidence="1" type="ORF">C7460_11345</name>
</gene>
<dbReference type="AlphaFoldDB" id="A0A3D9L1M3"/>
<dbReference type="EMBL" id="QREG01000013">
    <property type="protein sequence ID" value="RED96997.1"/>
    <property type="molecule type" value="Genomic_DNA"/>
</dbReference>